<evidence type="ECO:0000313" key="2">
    <source>
        <dbReference type="Proteomes" id="UP000000483"/>
    </source>
</evidence>
<accession>F2NJ80</accession>
<reference evidence="1 2" key="1">
    <citation type="journal article" date="2011" name="Stand. Genomic Sci.">
        <title>Complete genome sequence of the acetate-degrading sulfate reducer Desulfobacca acetoxidans type strain (ASRB2).</title>
        <authorList>
            <person name="Goker M."/>
            <person name="Teshima H."/>
            <person name="Lapidus A."/>
            <person name="Nolan M."/>
            <person name="Lucas S."/>
            <person name="Hammon N."/>
            <person name="Deshpande S."/>
            <person name="Cheng J.F."/>
            <person name="Tapia R."/>
            <person name="Han C."/>
            <person name="Goodwin L."/>
            <person name="Pitluck S."/>
            <person name="Huntemann M."/>
            <person name="Liolios K."/>
            <person name="Ivanova N."/>
            <person name="Pagani I."/>
            <person name="Mavromatis K."/>
            <person name="Ovchinikova G."/>
            <person name="Pati A."/>
            <person name="Chen A."/>
            <person name="Palaniappan K."/>
            <person name="Land M."/>
            <person name="Hauser L."/>
            <person name="Brambilla E.M."/>
            <person name="Rohde M."/>
            <person name="Spring S."/>
            <person name="Detter J.C."/>
            <person name="Woyke T."/>
            <person name="Bristow J."/>
            <person name="Eisen J.A."/>
            <person name="Markowitz V."/>
            <person name="Hugenholtz P."/>
            <person name="Kyrpides N.C."/>
            <person name="Klenk H.P."/>
        </authorList>
    </citation>
    <scope>NUCLEOTIDE SEQUENCE [LARGE SCALE GENOMIC DNA]</scope>
    <source>
        <strain evidence="2">ATCC 700848 / DSM 11109 / ASRB2</strain>
    </source>
</reference>
<sequence length="38" mass="4292">MRGIPQSLTSRLPAFYNSLKVNGNKLCETRNSSLRLEP</sequence>
<protein>
    <submittedName>
        <fullName evidence="1">Uncharacterized protein</fullName>
    </submittedName>
</protein>
<dbReference type="HOGENOM" id="CLU_3327163_0_0_7"/>
<dbReference type="KEGG" id="dao:Desac_1396"/>
<name>F2NJ80_DESAR</name>
<gene>
    <name evidence="1" type="ordered locus">Desac_1396</name>
</gene>
<proteinExistence type="predicted"/>
<reference evidence="2" key="2">
    <citation type="submission" date="2011-03" db="EMBL/GenBank/DDBJ databases">
        <title>The complete genome of Desulfobacca acetoxidans DSM 11109.</title>
        <authorList>
            <consortium name="US DOE Joint Genome Institute (JGI-PGF)"/>
            <person name="Lucas S."/>
            <person name="Copeland A."/>
            <person name="Lapidus A."/>
            <person name="Bruce D."/>
            <person name="Goodwin L."/>
            <person name="Pitluck S."/>
            <person name="Peters L."/>
            <person name="Kyrpides N."/>
            <person name="Mavromatis K."/>
            <person name="Ivanova N."/>
            <person name="Ovchinnikova G."/>
            <person name="Teshima H."/>
            <person name="Detter J.C."/>
            <person name="Han C."/>
            <person name="Land M."/>
            <person name="Hauser L."/>
            <person name="Markowitz V."/>
            <person name="Cheng J.-F."/>
            <person name="Hugenholtz P."/>
            <person name="Woyke T."/>
            <person name="Wu D."/>
            <person name="Spring S."/>
            <person name="Schueler E."/>
            <person name="Brambilla E."/>
            <person name="Klenk H.-P."/>
            <person name="Eisen J.A."/>
        </authorList>
    </citation>
    <scope>NUCLEOTIDE SEQUENCE [LARGE SCALE GENOMIC DNA]</scope>
    <source>
        <strain evidence="2">ATCC 700848 / DSM 11109 / ASRB2</strain>
    </source>
</reference>
<dbReference type="EMBL" id="CP002629">
    <property type="protein sequence ID" value="AEB09252.1"/>
    <property type="molecule type" value="Genomic_DNA"/>
</dbReference>
<dbReference type="AlphaFoldDB" id="F2NJ80"/>
<dbReference type="STRING" id="880072.Desac_1396"/>
<dbReference type="Proteomes" id="UP000000483">
    <property type="component" value="Chromosome"/>
</dbReference>
<organism evidence="1 2">
    <name type="scientific">Desulfobacca acetoxidans (strain ATCC 700848 / DSM 11109 / ASRB2)</name>
    <dbReference type="NCBI Taxonomy" id="880072"/>
    <lineage>
        <taxon>Bacteria</taxon>
        <taxon>Pseudomonadati</taxon>
        <taxon>Thermodesulfobacteriota</taxon>
        <taxon>Desulfobaccia</taxon>
        <taxon>Desulfobaccales</taxon>
        <taxon>Desulfobaccaceae</taxon>
        <taxon>Desulfobacca</taxon>
    </lineage>
</organism>
<keyword evidence="2" id="KW-1185">Reference proteome</keyword>
<evidence type="ECO:0000313" key="1">
    <source>
        <dbReference type="EMBL" id="AEB09252.1"/>
    </source>
</evidence>